<gene>
    <name evidence="1" type="ORF">D8779_11510</name>
</gene>
<accession>A0A4V4R9I9</accession>
<dbReference type="OrthoDB" id="9858588at2"/>
<dbReference type="AlphaFoldDB" id="A0A4V4R9I9"/>
<reference evidence="1 2" key="1">
    <citation type="submission" date="2018-10" db="EMBL/GenBank/DDBJ databases">
        <title>Pseudomonas leptonychotis sp. nov., isolated from Weddell seals in Antarctica.</title>
        <authorList>
            <person name="Novakova D."/>
            <person name="Svec P."/>
            <person name="Kralova S."/>
            <person name="Kristofova L."/>
            <person name="Zeman M."/>
            <person name="Pantucek R."/>
            <person name="Maslanova I."/>
            <person name="Sedlacek I."/>
        </authorList>
    </citation>
    <scope>NUCLEOTIDE SEQUENCE [LARGE SCALE GENOMIC DNA]</scope>
    <source>
        <strain evidence="1 2">CCM 8849</strain>
    </source>
</reference>
<protein>
    <submittedName>
        <fullName evidence="1">Uncharacterized protein</fullName>
    </submittedName>
</protein>
<dbReference type="Proteomes" id="UP000307541">
    <property type="component" value="Unassembled WGS sequence"/>
</dbReference>
<evidence type="ECO:0000313" key="2">
    <source>
        <dbReference type="Proteomes" id="UP000307541"/>
    </source>
</evidence>
<organism evidence="1 2">
    <name type="scientific">Pseudomonas leptonychotis</name>
    <dbReference type="NCBI Taxonomy" id="2448482"/>
    <lineage>
        <taxon>Bacteria</taxon>
        <taxon>Pseudomonadati</taxon>
        <taxon>Pseudomonadota</taxon>
        <taxon>Gammaproteobacteria</taxon>
        <taxon>Pseudomonadales</taxon>
        <taxon>Pseudomonadaceae</taxon>
        <taxon>Pseudomonas</taxon>
    </lineage>
</organism>
<keyword evidence="2" id="KW-1185">Reference proteome</keyword>
<dbReference type="RefSeq" id="WP_136664624.1">
    <property type="nucleotide sequence ID" value="NZ_CP173421.1"/>
</dbReference>
<comment type="caution">
    <text evidence="1">The sequence shown here is derived from an EMBL/GenBank/DDBJ whole genome shotgun (WGS) entry which is preliminary data.</text>
</comment>
<dbReference type="EMBL" id="RFLV01000002">
    <property type="protein sequence ID" value="TIH08144.1"/>
    <property type="molecule type" value="Genomic_DNA"/>
</dbReference>
<proteinExistence type="predicted"/>
<sequence length="94" mass="10142">MSGSFGVYRIRDAVGRLNLLCVMRAVAKRFPVPQDNFVPVAISSNGLVGFTTQIGSDGKLEHDSEGFSAPLISGSGAMMPLLKVFVNYFVVLFE</sequence>
<evidence type="ECO:0000313" key="1">
    <source>
        <dbReference type="EMBL" id="TIH08144.1"/>
    </source>
</evidence>
<name>A0A4V4R9I9_9PSED</name>